<dbReference type="GO" id="GO:0004129">
    <property type="term" value="F:cytochrome-c oxidase activity"/>
    <property type="evidence" value="ECO:0007669"/>
    <property type="project" value="UniProtKB-EC"/>
</dbReference>
<protein>
    <recommendedName>
        <fullName evidence="3">cytochrome-c oxidase</fullName>
        <ecNumber evidence="3">7.1.1.9</ecNumber>
    </recommendedName>
    <alternativeName>
        <fullName evidence="8">Cytochrome aa3 subunit 3</fullName>
    </alternativeName>
    <alternativeName>
        <fullName evidence="9">Cytochrome c oxidase polypeptide III</fullName>
    </alternativeName>
</protein>
<evidence type="ECO:0000256" key="10">
    <source>
        <dbReference type="RuleBase" id="RU003376"/>
    </source>
</evidence>
<dbReference type="InterPro" id="IPR033945">
    <property type="entry name" value="Cyt_c_oxase_su3_dom"/>
</dbReference>
<feature type="transmembrane region" description="Helical" evidence="11">
    <location>
        <begin position="270"/>
        <end position="288"/>
    </location>
</feature>
<sequence>MGDHGSYYIPKPSHWPLVGSIGLTTMLVGAASWLHEDWYGPYIFTAGLFILLFMMFGWFGQVIYENEKGLYDLQVDRSFRWGMSWFIFSEVCFFGAFFGALFFSRYWSVPMLGGQVHPITHYTLWPNFDATWPLLQNPNNQIFVGAKEGMGAWGLAAINTLILLTSGATITWAHWALKYNKRRQLDIGLACTIGLGILFLFLQAHEYYEAYTEMNLTLDAGIYGTTFFMLTGFHGLHVTIGTIILIVILGRSLKGHFTPERHFAFEAAAWYWHFVDVVWLFLFIFVYWL</sequence>
<organism evidence="13 14">
    <name type="scientific">Legionella impletisoli</name>
    <dbReference type="NCBI Taxonomy" id="343510"/>
    <lineage>
        <taxon>Bacteria</taxon>
        <taxon>Pseudomonadati</taxon>
        <taxon>Pseudomonadota</taxon>
        <taxon>Gammaproteobacteria</taxon>
        <taxon>Legionellales</taxon>
        <taxon>Legionellaceae</taxon>
        <taxon>Legionella</taxon>
    </lineage>
</organism>
<evidence type="ECO:0000256" key="8">
    <source>
        <dbReference type="ARBA" id="ARBA00031400"/>
    </source>
</evidence>
<dbReference type="GO" id="GO:0005886">
    <property type="term" value="C:plasma membrane"/>
    <property type="evidence" value="ECO:0007669"/>
    <property type="project" value="UniProtKB-SubCell"/>
</dbReference>
<keyword evidence="6 11" id="KW-1133">Transmembrane helix</keyword>
<evidence type="ECO:0000256" key="4">
    <source>
        <dbReference type="ARBA" id="ARBA00022692"/>
    </source>
</evidence>
<dbReference type="Gene3D" id="1.10.287.70">
    <property type="match status" value="1"/>
</dbReference>
<dbReference type="OrthoDB" id="9810850at2"/>
<feature type="transmembrane region" description="Helical" evidence="11">
    <location>
        <begin position="185"/>
        <end position="202"/>
    </location>
</feature>
<dbReference type="RefSeq" id="WP_131776619.1">
    <property type="nucleotide sequence ID" value="NZ_BMOB01000004.1"/>
</dbReference>
<dbReference type="AlphaFoldDB" id="A0A917NB17"/>
<accession>A0A917NB17</accession>
<evidence type="ECO:0000256" key="2">
    <source>
        <dbReference type="ARBA" id="ARBA00010581"/>
    </source>
</evidence>
<evidence type="ECO:0000259" key="12">
    <source>
        <dbReference type="PROSITE" id="PS50253"/>
    </source>
</evidence>
<dbReference type="InterPro" id="IPR013833">
    <property type="entry name" value="Cyt_c_oxidase_su3_a-hlx"/>
</dbReference>
<dbReference type="Proteomes" id="UP000630149">
    <property type="component" value="Unassembled WGS sequence"/>
</dbReference>
<comment type="subcellular location">
    <subcellularLocation>
        <location evidence="10">Cell membrane</location>
        <topology evidence="10">Multi-pass membrane protein</topology>
    </subcellularLocation>
    <subcellularLocation>
        <location evidence="1">Membrane</location>
        <topology evidence="1">Multi-pass membrane protein</topology>
    </subcellularLocation>
</comment>
<evidence type="ECO:0000256" key="7">
    <source>
        <dbReference type="ARBA" id="ARBA00023136"/>
    </source>
</evidence>
<dbReference type="FunFam" id="1.20.120.80:FF:000003">
    <property type="entry name" value="Cytochrome c oxidase subunit 3"/>
    <property type="match status" value="1"/>
</dbReference>
<dbReference type="SUPFAM" id="SSF81452">
    <property type="entry name" value="Cytochrome c oxidase subunit III-like"/>
    <property type="match status" value="1"/>
</dbReference>
<comment type="similarity">
    <text evidence="2 10">Belongs to the cytochrome c oxidase subunit 3 family.</text>
</comment>
<evidence type="ECO:0000256" key="9">
    <source>
        <dbReference type="ARBA" id="ARBA00031625"/>
    </source>
</evidence>
<evidence type="ECO:0000313" key="13">
    <source>
        <dbReference type="EMBL" id="GGI85074.1"/>
    </source>
</evidence>
<evidence type="ECO:0000256" key="11">
    <source>
        <dbReference type="SAM" id="Phobius"/>
    </source>
</evidence>
<feature type="transmembrane region" description="Helical" evidence="11">
    <location>
        <begin position="15"/>
        <end position="35"/>
    </location>
</feature>
<feature type="transmembrane region" description="Helical" evidence="11">
    <location>
        <begin position="41"/>
        <end position="64"/>
    </location>
</feature>
<dbReference type="InterPro" id="IPR000298">
    <property type="entry name" value="Cyt_c_oxidase-like_su3"/>
</dbReference>
<dbReference type="EMBL" id="BMOB01000004">
    <property type="protein sequence ID" value="GGI85074.1"/>
    <property type="molecule type" value="Genomic_DNA"/>
</dbReference>
<comment type="caution">
    <text evidence="13">The sequence shown here is derived from an EMBL/GenBank/DDBJ whole genome shotgun (WGS) entry which is preliminary data.</text>
</comment>
<gene>
    <name evidence="13" type="ORF">GCM10007966_12080</name>
</gene>
<dbReference type="PROSITE" id="PS50253">
    <property type="entry name" value="COX3"/>
    <property type="match status" value="1"/>
</dbReference>
<name>A0A917NB17_9GAMM</name>
<dbReference type="PANTHER" id="PTHR11403:SF7">
    <property type="entry name" value="CYTOCHROME C OXIDASE SUBUNIT 3"/>
    <property type="match status" value="1"/>
</dbReference>
<evidence type="ECO:0000256" key="3">
    <source>
        <dbReference type="ARBA" id="ARBA00012949"/>
    </source>
</evidence>
<keyword evidence="4 10" id="KW-0812">Transmembrane</keyword>
<dbReference type="EC" id="7.1.1.9" evidence="3"/>
<reference evidence="13" key="2">
    <citation type="submission" date="2020-09" db="EMBL/GenBank/DDBJ databases">
        <authorList>
            <person name="Sun Q."/>
            <person name="Ohkuma M."/>
        </authorList>
    </citation>
    <scope>NUCLEOTIDE SEQUENCE</scope>
    <source>
        <strain evidence="13">JCM 13919</strain>
    </source>
</reference>
<dbReference type="GO" id="GO:0019646">
    <property type="term" value="P:aerobic electron transport chain"/>
    <property type="evidence" value="ECO:0007669"/>
    <property type="project" value="InterPro"/>
</dbReference>
<dbReference type="InterPro" id="IPR024791">
    <property type="entry name" value="Cyt_c/ubiquinol_Oxase_su3"/>
</dbReference>
<keyword evidence="5" id="KW-1278">Translocase</keyword>
<evidence type="ECO:0000256" key="1">
    <source>
        <dbReference type="ARBA" id="ARBA00004141"/>
    </source>
</evidence>
<feature type="transmembrane region" description="Helical" evidence="11">
    <location>
        <begin position="152"/>
        <end position="173"/>
    </location>
</feature>
<evidence type="ECO:0000256" key="5">
    <source>
        <dbReference type="ARBA" id="ARBA00022967"/>
    </source>
</evidence>
<feature type="transmembrane region" description="Helical" evidence="11">
    <location>
        <begin position="85"/>
        <end position="107"/>
    </location>
</feature>
<evidence type="ECO:0000256" key="6">
    <source>
        <dbReference type="ARBA" id="ARBA00022989"/>
    </source>
</evidence>
<dbReference type="InterPro" id="IPR035973">
    <property type="entry name" value="Cyt_c_oxidase_su3-like_sf"/>
</dbReference>
<dbReference type="PANTHER" id="PTHR11403">
    <property type="entry name" value="CYTOCHROME C OXIDASE SUBUNIT III"/>
    <property type="match status" value="1"/>
</dbReference>
<reference evidence="13" key="1">
    <citation type="journal article" date="2014" name="Int. J. Syst. Evol. Microbiol.">
        <title>Complete genome sequence of Corynebacterium casei LMG S-19264T (=DSM 44701T), isolated from a smear-ripened cheese.</title>
        <authorList>
            <consortium name="US DOE Joint Genome Institute (JGI-PGF)"/>
            <person name="Walter F."/>
            <person name="Albersmeier A."/>
            <person name="Kalinowski J."/>
            <person name="Ruckert C."/>
        </authorList>
    </citation>
    <scope>NUCLEOTIDE SEQUENCE</scope>
    <source>
        <strain evidence="13">JCM 13919</strain>
    </source>
</reference>
<feature type="domain" description="Heme-copper oxidase subunit III family profile" evidence="12">
    <location>
        <begin position="3"/>
        <end position="289"/>
    </location>
</feature>
<keyword evidence="14" id="KW-1185">Reference proteome</keyword>
<dbReference type="CDD" id="cd01665">
    <property type="entry name" value="Cyt_c_Oxidase_III"/>
    <property type="match status" value="1"/>
</dbReference>
<keyword evidence="7 11" id="KW-0472">Membrane</keyword>
<dbReference type="Gene3D" id="1.20.120.80">
    <property type="entry name" value="Cytochrome c oxidase, subunit III, four-helix bundle"/>
    <property type="match status" value="1"/>
</dbReference>
<proteinExistence type="inferred from homology"/>
<evidence type="ECO:0000313" key="14">
    <source>
        <dbReference type="Proteomes" id="UP000630149"/>
    </source>
</evidence>
<dbReference type="Pfam" id="PF00510">
    <property type="entry name" value="COX3"/>
    <property type="match status" value="2"/>
</dbReference>
<feature type="transmembrane region" description="Helical" evidence="11">
    <location>
        <begin position="222"/>
        <end position="249"/>
    </location>
</feature>